<organism evidence="6 7">
    <name type="scientific">Acer saccharum</name>
    <name type="common">Sugar maple</name>
    <dbReference type="NCBI Taxonomy" id="4024"/>
    <lineage>
        <taxon>Eukaryota</taxon>
        <taxon>Viridiplantae</taxon>
        <taxon>Streptophyta</taxon>
        <taxon>Embryophyta</taxon>
        <taxon>Tracheophyta</taxon>
        <taxon>Spermatophyta</taxon>
        <taxon>Magnoliopsida</taxon>
        <taxon>eudicotyledons</taxon>
        <taxon>Gunneridae</taxon>
        <taxon>Pentapetalae</taxon>
        <taxon>rosids</taxon>
        <taxon>malvids</taxon>
        <taxon>Sapindales</taxon>
        <taxon>Sapindaceae</taxon>
        <taxon>Hippocastanoideae</taxon>
        <taxon>Acereae</taxon>
        <taxon>Acer</taxon>
    </lineage>
</organism>
<dbReference type="PANTHER" id="PTHR31499">
    <property type="entry name" value="MYB FAMILY TRANSCRIPTION FACTOR PHL11"/>
    <property type="match status" value="1"/>
</dbReference>
<keyword evidence="3" id="KW-0804">Transcription</keyword>
<evidence type="ECO:0000256" key="4">
    <source>
        <dbReference type="ARBA" id="ARBA00023242"/>
    </source>
</evidence>
<sequence>MELELILEQMLEDEDEERTKKQRRGIIGEEQVTAAAKKQRRGRICGEEATATKEAAAAAAKKQRRERICGEEATATKEVAATNDWWQRNSGGEGSSGREGWPAVFFQGDDYSSSGLALTTDTRPRLRWTAQLHHRFVDAVTHLGGPDKATPKTIKRIMGVKGLTLYHLKSHLQVERQLQRRIDAHGKYMEKLLEKACQTISNENMSSQSEIYFGSQGFDDSMNKMKEFGFPLNFESSDHNNFVAAAEEEGINIRMLSPDIYSNSRWCDDQMAMAAQTFGTEKNDFNFRWDHFQMASLTIE</sequence>
<keyword evidence="2" id="KW-0805">Transcription regulation</keyword>
<accession>A0AA39S970</accession>
<dbReference type="InterPro" id="IPR006447">
    <property type="entry name" value="Myb_dom_plants"/>
</dbReference>
<dbReference type="Proteomes" id="UP001168877">
    <property type="component" value="Unassembled WGS sequence"/>
</dbReference>
<evidence type="ECO:0000256" key="1">
    <source>
        <dbReference type="ARBA" id="ARBA00004123"/>
    </source>
</evidence>
<dbReference type="Pfam" id="PF14379">
    <property type="entry name" value="Myb_CC_LHEQLE"/>
    <property type="match status" value="1"/>
</dbReference>
<dbReference type="SUPFAM" id="SSF46689">
    <property type="entry name" value="Homeodomain-like"/>
    <property type="match status" value="1"/>
</dbReference>
<evidence type="ECO:0000313" key="7">
    <source>
        <dbReference type="Proteomes" id="UP001168877"/>
    </source>
</evidence>
<evidence type="ECO:0000259" key="5">
    <source>
        <dbReference type="PROSITE" id="PS51294"/>
    </source>
</evidence>
<dbReference type="GO" id="GO:0003700">
    <property type="term" value="F:DNA-binding transcription factor activity"/>
    <property type="evidence" value="ECO:0007669"/>
    <property type="project" value="InterPro"/>
</dbReference>
<name>A0AA39S970_ACESA</name>
<protein>
    <recommendedName>
        <fullName evidence="5">HTH myb-type domain-containing protein</fullName>
    </recommendedName>
</protein>
<dbReference type="EMBL" id="JAUESC010000383">
    <property type="protein sequence ID" value="KAK0585195.1"/>
    <property type="molecule type" value="Genomic_DNA"/>
</dbReference>
<dbReference type="Gene3D" id="1.10.10.60">
    <property type="entry name" value="Homeodomain-like"/>
    <property type="match status" value="1"/>
</dbReference>
<proteinExistence type="predicted"/>
<evidence type="ECO:0000256" key="2">
    <source>
        <dbReference type="ARBA" id="ARBA00023015"/>
    </source>
</evidence>
<dbReference type="GO" id="GO:0005634">
    <property type="term" value="C:nucleus"/>
    <property type="evidence" value="ECO:0007669"/>
    <property type="project" value="UniProtKB-SubCell"/>
</dbReference>
<evidence type="ECO:0000256" key="3">
    <source>
        <dbReference type="ARBA" id="ARBA00023163"/>
    </source>
</evidence>
<dbReference type="InterPro" id="IPR046955">
    <property type="entry name" value="PHR1-like"/>
</dbReference>
<reference evidence="6" key="2">
    <citation type="submission" date="2023-06" db="EMBL/GenBank/DDBJ databases">
        <authorList>
            <person name="Swenson N.G."/>
            <person name="Wegrzyn J.L."/>
            <person name="Mcevoy S.L."/>
        </authorList>
    </citation>
    <scope>NUCLEOTIDE SEQUENCE</scope>
    <source>
        <strain evidence="6">NS2018</strain>
        <tissue evidence="6">Leaf</tissue>
    </source>
</reference>
<dbReference type="PANTHER" id="PTHR31499:SF43">
    <property type="entry name" value="MYB FAMILY TRANSCRIPTION FACTOR APL"/>
    <property type="match status" value="1"/>
</dbReference>
<dbReference type="InterPro" id="IPR025756">
    <property type="entry name" value="Myb_CC_LHEQLE"/>
</dbReference>
<dbReference type="InterPro" id="IPR017930">
    <property type="entry name" value="Myb_dom"/>
</dbReference>
<gene>
    <name evidence="6" type="ORF">LWI29_024496</name>
</gene>
<feature type="domain" description="HTH myb-type" evidence="5">
    <location>
        <begin position="120"/>
        <end position="180"/>
    </location>
</feature>
<keyword evidence="4" id="KW-0539">Nucleus</keyword>
<keyword evidence="7" id="KW-1185">Reference proteome</keyword>
<dbReference type="AlphaFoldDB" id="A0AA39S970"/>
<comment type="subcellular location">
    <subcellularLocation>
        <location evidence="1">Nucleus</location>
    </subcellularLocation>
</comment>
<evidence type="ECO:0000313" key="6">
    <source>
        <dbReference type="EMBL" id="KAK0585195.1"/>
    </source>
</evidence>
<dbReference type="GO" id="GO:0003677">
    <property type="term" value="F:DNA binding"/>
    <property type="evidence" value="ECO:0007669"/>
    <property type="project" value="InterPro"/>
</dbReference>
<dbReference type="PROSITE" id="PS51294">
    <property type="entry name" value="HTH_MYB"/>
    <property type="match status" value="1"/>
</dbReference>
<dbReference type="InterPro" id="IPR009057">
    <property type="entry name" value="Homeodomain-like_sf"/>
</dbReference>
<comment type="caution">
    <text evidence="6">The sequence shown here is derived from an EMBL/GenBank/DDBJ whole genome shotgun (WGS) entry which is preliminary data.</text>
</comment>
<reference evidence="6" key="1">
    <citation type="journal article" date="2022" name="Plant J.">
        <title>Strategies of tolerance reflected in two North American maple genomes.</title>
        <authorList>
            <person name="McEvoy S.L."/>
            <person name="Sezen U.U."/>
            <person name="Trouern-Trend A."/>
            <person name="McMahon S.M."/>
            <person name="Schaberg P.G."/>
            <person name="Yang J."/>
            <person name="Wegrzyn J.L."/>
            <person name="Swenson N.G."/>
        </authorList>
    </citation>
    <scope>NUCLEOTIDE SEQUENCE</scope>
    <source>
        <strain evidence="6">NS2018</strain>
    </source>
</reference>
<dbReference type="NCBIfam" id="TIGR01557">
    <property type="entry name" value="myb_SHAQKYF"/>
    <property type="match status" value="1"/>
</dbReference>